<accession>A0A4Z2GNE0</accession>
<keyword evidence="3" id="KW-1185">Reference proteome</keyword>
<protein>
    <submittedName>
        <fullName evidence="2">Uncharacterized protein</fullName>
    </submittedName>
</protein>
<organism evidence="2 3">
    <name type="scientific">Liparis tanakae</name>
    <name type="common">Tanaka's snailfish</name>
    <dbReference type="NCBI Taxonomy" id="230148"/>
    <lineage>
        <taxon>Eukaryota</taxon>
        <taxon>Metazoa</taxon>
        <taxon>Chordata</taxon>
        <taxon>Craniata</taxon>
        <taxon>Vertebrata</taxon>
        <taxon>Euteleostomi</taxon>
        <taxon>Actinopterygii</taxon>
        <taxon>Neopterygii</taxon>
        <taxon>Teleostei</taxon>
        <taxon>Neoteleostei</taxon>
        <taxon>Acanthomorphata</taxon>
        <taxon>Eupercaria</taxon>
        <taxon>Perciformes</taxon>
        <taxon>Cottioidei</taxon>
        <taxon>Cottales</taxon>
        <taxon>Liparidae</taxon>
        <taxon>Liparis</taxon>
    </lineage>
</organism>
<name>A0A4Z2GNE0_9TELE</name>
<reference evidence="2 3" key="1">
    <citation type="submission" date="2019-03" db="EMBL/GenBank/DDBJ databases">
        <title>First draft genome of Liparis tanakae, snailfish: a comprehensive survey of snailfish specific genes.</title>
        <authorList>
            <person name="Kim W."/>
            <person name="Song I."/>
            <person name="Jeong J.-H."/>
            <person name="Kim D."/>
            <person name="Kim S."/>
            <person name="Ryu S."/>
            <person name="Song J.Y."/>
            <person name="Lee S.K."/>
        </authorList>
    </citation>
    <scope>NUCLEOTIDE SEQUENCE [LARGE SCALE GENOMIC DNA]</scope>
    <source>
        <tissue evidence="2">Muscle</tissue>
    </source>
</reference>
<dbReference type="EMBL" id="SRLO01000488">
    <property type="protein sequence ID" value="TNN54313.1"/>
    <property type="molecule type" value="Genomic_DNA"/>
</dbReference>
<proteinExistence type="predicted"/>
<dbReference type="Proteomes" id="UP000314294">
    <property type="component" value="Unassembled WGS sequence"/>
</dbReference>
<sequence>MPCIPLFVGTTQRVVSSCADDIIVFMGEPDIGHVSRVAEGVGEEEEELAVLHAHRQHLSVRAPDGGVVTGGDAELFCGMGAQTPDAPPSVTVQQQVGRRVLLPDLEDLPVFRAHQDFTLRMRRRLADEEDLPRGGLRFMAVKIKSQTSHFASADGPDALHLPPRLQLEGSTPFHLLIPELHRTALLNFSTHGLSFPPVTMRPSLRVVYMENTGPATESIVCILPSSTVPTTPFLYIRAPPASVQNFTCLIPTDTNWESESGRNSTTKIRGSETVGLSPSCQRHTVMVCSGSTPTESSSFPVALKFT</sequence>
<gene>
    <name evidence="2" type="ORF">EYF80_035463</name>
</gene>
<evidence type="ECO:0000256" key="1">
    <source>
        <dbReference type="SAM" id="MobiDB-lite"/>
    </source>
</evidence>
<dbReference type="OrthoDB" id="10561715at2759"/>
<evidence type="ECO:0000313" key="3">
    <source>
        <dbReference type="Proteomes" id="UP000314294"/>
    </source>
</evidence>
<evidence type="ECO:0000313" key="2">
    <source>
        <dbReference type="EMBL" id="TNN54313.1"/>
    </source>
</evidence>
<dbReference type="AlphaFoldDB" id="A0A4Z2GNE0"/>
<feature type="region of interest" description="Disordered" evidence="1">
    <location>
        <begin position="257"/>
        <end position="276"/>
    </location>
</feature>
<comment type="caution">
    <text evidence="2">The sequence shown here is derived from an EMBL/GenBank/DDBJ whole genome shotgun (WGS) entry which is preliminary data.</text>
</comment>